<organism evidence="1 2">
    <name type="scientific">Heterodera trifolii</name>
    <dbReference type="NCBI Taxonomy" id="157864"/>
    <lineage>
        <taxon>Eukaryota</taxon>
        <taxon>Metazoa</taxon>
        <taxon>Ecdysozoa</taxon>
        <taxon>Nematoda</taxon>
        <taxon>Chromadorea</taxon>
        <taxon>Rhabditida</taxon>
        <taxon>Tylenchina</taxon>
        <taxon>Tylenchomorpha</taxon>
        <taxon>Tylenchoidea</taxon>
        <taxon>Heteroderidae</taxon>
        <taxon>Heteroderinae</taxon>
        <taxon>Heterodera</taxon>
    </lineage>
</organism>
<dbReference type="AlphaFoldDB" id="A0ABD2INH2"/>
<dbReference type="Proteomes" id="UP001620626">
    <property type="component" value="Unassembled WGS sequence"/>
</dbReference>
<proteinExistence type="predicted"/>
<evidence type="ECO:0000313" key="2">
    <source>
        <dbReference type="Proteomes" id="UP001620626"/>
    </source>
</evidence>
<reference evidence="1 2" key="1">
    <citation type="submission" date="2024-10" db="EMBL/GenBank/DDBJ databases">
        <authorList>
            <person name="Kim D."/>
        </authorList>
    </citation>
    <scope>NUCLEOTIDE SEQUENCE [LARGE SCALE GENOMIC DNA]</scope>
    <source>
        <strain evidence="1">BH-2024</strain>
    </source>
</reference>
<accession>A0ABD2INH2</accession>
<sequence length="267" mass="30121">MRWPTVPKWAVPAAEAARQMGGHRTHPTSPPWAGWAVGSAVTRRPNSLDWIEDESLLDVHSPSMAVVGGGCALRSVSQIEIFYRRKVPTFGVIFGPLGFGLTNANSDDIGTERQCSGQCGERNGRNRRETAERVQCHQQQNGQIFDVCRSGTSASNGREREADETAAEREFFFFFGILPQWHFGHLPFNLERQCSGQCGERNGRNRRETAERVQCHQQQNGQIFDICRSGTSASNGREREADETAAEREFFFFFWHFTAMAFRPFAL</sequence>
<name>A0ABD2INH2_9BILA</name>
<keyword evidence="2" id="KW-1185">Reference proteome</keyword>
<evidence type="ECO:0000313" key="1">
    <source>
        <dbReference type="EMBL" id="KAL3079105.1"/>
    </source>
</evidence>
<dbReference type="EMBL" id="JBICBT010001195">
    <property type="protein sequence ID" value="KAL3079105.1"/>
    <property type="molecule type" value="Genomic_DNA"/>
</dbReference>
<comment type="caution">
    <text evidence="1">The sequence shown here is derived from an EMBL/GenBank/DDBJ whole genome shotgun (WGS) entry which is preliminary data.</text>
</comment>
<gene>
    <name evidence="1" type="ORF">niasHT_036158</name>
</gene>
<protein>
    <submittedName>
        <fullName evidence="1">Uncharacterized protein</fullName>
    </submittedName>
</protein>